<dbReference type="HOGENOM" id="CLU_013866_5_1_1"/>
<reference evidence="5" key="1">
    <citation type="journal article" date="2011" name="Nat. Commun.">
        <title>Effector diversification within compartments of the Leptosphaeria maculans genome affected by Repeat-Induced Point mutations.</title>
        <authorList>
            <person name="Rouxel T."/>
            <person name="Grandaubert J."/>
            <person name="Hane J.K."/>
            <person name="Hoede C."/>
            <person name="van de Wouw A.P."/>
            <person name="Couloux A."/>
            <person name="Dominguez V."/>
            <person name="Anthouard V."/>
            <person name="Bally P."/>
            <person name="Bourras S."/>
            <person name="Cozijnsen A.J."/>
            <person name="Ciuffetti L.M."/>
            <person name="Degrave A."/>
            <person name="Dilmaghani A."/>
            <person name="Duret L."/>
            <person name="Fudal I."/>
            <person name="Goodwin S.B."/>
            <person name="Gout L."/>
            <person name="Glaser N."/>
            <person name="Linglin J."/>
            <person name="Kema G.H.J."/>
            <person name="Lapalu N."/>
            <person name="Lawrence C.B."/>
            <person name="May K."/>
            <person name="Meyer M."/>
            <person name="Ollivier B."/>
            <person name="Poulain J."/>
            <person name="Schoch C.L."/>
            <person name="Simon A."/>
            <person name="Spatafora J.W."/>
            <person name="Stachowiak A."/>
            <person name="Turgeon B.G."/>
            <person name="Tyler B.M."/>
            <person name="Vincent D."/>
            <person name="Weissenbach J."/>
            <person name="Amselem J."/>
            <person name="Quesneville H."/>
            <person name="Oliver R.P."/>
            <person name="Wincker P."/>
            <person name="Balesdent M.-H."/>
            <person name="Howlett B.J."/>
        </authorList>
    </citation>
    <scope>NUCLEOTIDE SEQUENCE [LARGE SCALE GENOMIC DNA]</scope>
    <source>
        <strain evidence="5">JN3 / isolate v23.1.3 / race Av1-4-5-6-7-8</strain>
    </source>
</reference>
<dbReference type="Proteomes" id="UP000002668">
    <property type="component" value="Genome"/>
</dbReference>
<dbReference type="SMART" id="SM00066">
    <property type="entry name" value="GAL4"/>
    <property type="match status" value="1"/>
</dbReference>
<dbReference type="InterPro" id="IPR001138">
    <property type="entry name" value="Zn2Cys6_DnaBD"/>
</dbReference>
<gene>
    <name evidence="4" type="ORF">LEMA_P109610.1</name>
</gene>
<dbReference type="PANTHER" id="PTHR38791">
    <property type="entry name" value="ZN(II)2CYS6 TRANSCRIPTION FACTOR (EUROFUNG)-RELATED-RELATED"/>
    <property type="match status" value="1"/>
</dbReference>
<dbReference type="InParanoid" id="E4ZZA1"/>
<dbReference type="Gene3D" id="4.10.240.10">
    <property type="entry name" value="Zn(2)-C6 fungal-type DNA-binding domain"/>
    <property type="match status" value="1"/>
</dbReference>
<dbReference type="GO" id="GO:0000981">
    <property type="term" value="F:DNA-binding transcription factor activity, RNA polymerase II-specific"/>
    <property type="evidence" value="ECO:0007669"/>
    <property type="project" value="InterPro"/>
</dbReference>
<dbReference type="GeneID" id="13290172"/>
<proteinExistence type="predicted"/>
<organism evidence="5">
    <name type="scientific">Leptosphaeria maculans (strain JN3 / isolate v23.1.3 / race Av1-4-5-6-7-8)</name>
    <name type="common">Blackleg fungus</name>
    <name type="synonym">Phoma lingam</name>
    <dbReference type="NCBI Taxonomy" id="985895"/>
    <lineage>
        <taxon>Eukaryota</taxon>
        <taxon>Fungi</taxon>
        <taxon>Dikarya</taxon>
        <taxon>Ascomycota</taxon>
        <taxon>Pezizomycotina</taxon>
        <taxon>Dothideomycetes</taxon>
        <taxon>Pleosporomycetidae</taxon>
        <taxon>Pleosporales</taxon>
        <taxon>Pleosporineae</taxon>
        <taxon>Leptosphaeriaceae</taxon>
        <taxon>Plenodomus</taxon>
        <taxon>Plenodomus lingam/Leptosphaeria maculans species complex</taxon>
    </lineage>
</organism>
<evidence type="ECO:0000256" key="1">
    <source>
        <dbReference type="ARBA" id="ARBA00023242"/>
    </source>
</evidence>
<dbReference type="RefSeq" id="XP_003840175.1">
    <property type="nucleotide sequence ID" value="XM_003840127.1"/>
</dbReference>
<feature type="domain" description="Zn(2)-C6 fungal-type" evidence="3">
    <location>
        <begin position="10"/>
        <end position="39"/>
    </location>
</feature>
<dbReference type="PROSITE" id="PS00463">
    <property type="entry name" value="ZN2_CY6_FUNGAL_1"/>
    <property type="match status" value="1"/>
</dbReference>
<evidence type="ECO:0000313" key="4">
    <source>
        <dbReference type="EMBL" id="CBX96696.1"/>
    </source>
</evidence>
<dbReference type="AlphaFoldDB" id="E4ZZA1"/>
<dbReference type="OMA" id="LWNNVRS"/>
<sequence>MVYRGKPSAACAECRKRRNRCDYQIPSCGQCIRAGRTCSGYRDPTDLIFHDETEQVARKSKQRVNYGPALPAALPSRSSSATRALIRATTVKPLRLNGLVMQQSSLDLGIKFFMSNYVGDAPALSMLNYLPDFYSQAGYASPELQQGIVATGLAGFSKATGHASMSDEATKRYISAIRGINGALTDPKRASLDATLMAIIMSAIFEIITSSSISATRNCSKHLAGAVSVASLMLKREQTVFTQRILGTLIQCVIMNCQINNEPPPPGFAELKAQVGGTVHQLTVHETFLDIIAQLADFELTMTTKELDDPAAIIEKADDLDGKLREFAKNMPTRWQFEEFHIKDHDAAEFAHEGYLHVYPQRFTALLWNNIRSMRIRLHQVILRQYQVLGYSEQLLQPDNVRESQDYSVKIIIAMARDLLRTIPQLTGYLEQLQMYFDHSTGDDSSESKRFGQALQSVTMETADNDSVALVQIIPHDIYDEETKGHTGSTVASSPSSSSSSSSPSSTGSAPGTNNSTSRPRTATLFHTYFQLCALRSIPHLPDSMKDWIHGRIIWIESIANAEDVAHLRERLRKTTGDGIPEIEGEEYVMQTYDFSRKLQIRPENESKSYEWSRHLMW</sequence>
<dbReference type="VEuPathDB" id="FungiDB:LEMA_P109610.1"/>
<evidence type="ECO:0000256" key="2">
    <source>
        <dbReference type="SAM" id="MobiDB-lite"/>
    </source>
</evidence>
<evidence type="ECO:0000313" key="5">
    <source>
        <dbReference type="Proteomes" id="UP000002668"/>
    </source>
</evidence>
<evidence type="ECO:0000259" key="3">
    <source>
        <dbReference type="PROSITE" id="PS50048"/>
    </source>
</evidence>
<dbReference type="PROSITE" id="PS50048">
    <property type="entry name" value="ZN2_CY6_FUNGAL_2"/>
    <property type="match status" value="1"/>
</dbReference>
<dbReference type="eggNOG" id="ENOG502SKED">
    <property type="taxonomic scope" value="Eukaryota"/>
</dbReference>
<dbReference type="EMBL" id="FP929129">
    <property type="protein sequence ID" value="CBX96696.1"/>
    <property type="molecule type" value="Genomic_DNA"/>
</dbReference>
<name>E4ZZA1_LEPMJ</name>
<dbReference type="OrthoDB" id="4220372at2759"/>
<feature type="region of interest" description="Disordered" evidence="2">
    <location>
        <begin position="482"/>
        <end position="520"/>
    </location>
</feature>
<dbReference type="PANTHER" id="PTHR38791:SF1">
    <property type="entry name" value="TRANSCRIPTION FACTOR, PUTATIVE-RELATED"/>
    <property type="match status" value="1"/>
</dbReference>
<protein>
    <recommendedName>
        <fullName evidence="3">Zn(2)-C6 fungal-type domain-containing protein</fullName>
    </recommendedName>
</protein>
<keyword evidence="1" id="KW-0539">Nucleus</keyword>
<dbReference type="GO" id="GO:0008270">
    <property type="term" value="F:zinc ion binding"/>
    <property type="evidence" value="ECO:0007669"/>
    <property type="project" value="InterPro"/>
</dbReference>
<accession>E4ZZA1</accession>
<dbReference type="STRING" id="985895.E4ZZA1"/>
<dbReference type="Pfam" id="PF11951">
    <property type="entry name" value="Fungal_trans_2"/>
    <property type="match status" value="1"/>
</dbReference>
<dbReference type="Pfam" id="PF00172">
    <property type="entry name" value="Zn_clus"/>
    <property type="match status" value="1"/>
</dbReference>
<dbReference type="InterPro" id="IPR036864">
    <property type="entry name" value="Zn2-C6_fun-type_DNA-bd_sf"/>
</dbReference>
<dbReference type="InterPro" id="IPR021858">
    <property type="entry name" value="Fun_TF"/>
</dbReference>
<dbReference type="CDD" id="cd00067">
    <property type="entry name" value="GAL4"/>
    <property type="match status" value="1"/>
</dbReference>
<dbReference type="SUPFAM" id="SSF57701">
    <property type="entry name" value="Zn2/Cys6 DNA-binding domain"/>
    <property type="match status" value="1"/>
</dbReference>
<dbReference type="InterPro" id="IPR053175">
    <property type="entry name" value="DHMBA_Reg_Transcription_Factor"/>
</dbReference>
<feature type="compositionally biased region" description="Low complexity" evidence="2">
    <location>
        <begin position="487"/>
        <end position="512"/>
    </location>
</feature>
<keyword evidence="5" id="KW-1185">Reference proteome</keyword>